<proteinExistence type="predicted"/>
<protein>
    <recommendedName>
        <fullName evidence="3">DUF4221 domain-containing protein</fullName>
    </recommendedName>
</protein>
<organism evidence="1 2">
    <name type="scientific">Algoriphagus locisalis</name>
    <dbReference type="NCBI Taxonomy" id="305507"/>
    <lineage>
        <taxon>Bacteria</taxon>
        <taxon>Pseudomonadati</taxon>
        <taxon>Bacteroidota</taxon>
        <taxon>Cytophagia</taxon>
        <taxon>Cytophagales</taxon>
        <taxon>Cyclobacteriaceae</taxon>
        <taxon>Algoriphagus</taxon>
    </lineage>
</organism>
<dbReference type="EMBL" id="FPBF01000009">
    <property type="protein sequence ID" value="SFU17538.1"/>
    <property type="molecule type" value="Genomic_DNA"/>
</dbReference>
<accession>A0A1I7E0T0</accession>
<dbReference type="STRING" id="305507.SAMN04489724_4668"/>
<evidence type="ECO:0000313" key="1">
    <source>
        <dbReference type="EMBL" id="SFU17538.1"/>
    </source>
</evidence>
<dbReference type="AlphaFoldDB" id="A0A1I7E0T0"/>
<evidence type="ECO:0008006" key="3">
    <source>
        <dbReference type="Google" id="ProtNLM"/>
    </source>
</evidence>
<gene>
    <name evidence="1" type="ORF">SAMN04489724_4668</name>
</gene>
<evidence type="ECO:0000313" key="2">
    <source>
        <dbReference type="Proteomes" id="UP000199673"/>
    </source>
</evidence>
<keyword evidence="2" id="KW-1185">Reference proteome</keyword>
<reference evidence="2" key="1">
    <citation type="submission" date="2016-10" db="EMBL/GenBank/DDBJ databases">
        <authorList>
            <person name="Varghese N."/>
            <person name="Submissions S."/>
        </authorList>
    </citation>
    <scope>NUCLEOTIDE SEQUENCE [LARGE SCALE GENOMIC DNA]</scope>
    <source>
        <strain evidence="2">DSM 23445</strain>
    </source>
</reference>
<sequence length="378" mass="42014">MPVGVLAFALFSCGGNSEKVNEPFNFAFEITDSVQVDFLGEMMLMGYDGKENNYLLATDEFDEYLEVNESGEIVTHKKLTPDGIDAVASVLGFGYLEGDVTVLSETGKYMQFRDAEKVGEITVPYDFQPYTFYPKLGVFNYDGKTYYPKPLPSSSNLSPGGGEFYQALYRSPIIEGQNLATEDTINTVKLPETSALLDGQMHGMLFPIYTQTGDLLLLSDWIEPKIYVYKNGGNGFDYEKTVEIAIPDWVSYLPSSSEDPGQFYQQNSNQKSGNLVEILVSDDYYIAVYTKGIPEGKAPEQTSDGNAFRLAVQKINPYFAAIFDKEFNQLASNIPFPASSNRPMVVNKDGEFVVSKIAGLSETEDDGLVMYKLRLNDN</sequence>
<dbReference type="Proteomes" id="UP000199673">
    <property type="component" value="Unassembled WGS sequence"/>
</dbReference>
<name>A0A1I7E0T0_9BACT</name>